<dbReference type="Proteomes" id="UP000061018">
    <property type="component" value="Chromosome"/>
</dbReference>
<evidence type="ECO:0000313" key="3">
    <source>
        <dbReference type="Proteomes" id="UP000061018"/>
    </source>
</evidence>
<name>A0A0K2AVF5_STRA7</name>
<dbReference type="KEGG" id="samb:SAM23877_4055"/>
<dbReference type="EMBL" id="CP012382">
    <property type="protein sequence ID" value="AKZ57100.1"/>
    <property type="molecule type" value="Genomic_DNA"/>
</dbReference>
<protein>
    <submittedName>
        <fullName evidence="2">Uncharacterized protein</fullName>
    </submittedName>
</protein>
<proteinExistence type="predicted"/>
<gene>
    <name evidence="2" type="ORF">SAM23877_4055</name>
</gene>
<evidence type="ECO:0000256" key="1">
    <source>
        <dbReference type="SAM" id="MobiDB-lite"/>
    </source>
</evidence>
<organism evidence="2 3">
    <name type="scientific">Streptomyces ambofaciens (strain ATCC 23877 / 3486 / DSM 40053 / JCM 4204 / NBRC 12836 / NRRL B-2516)</name>
    <dbReference type="NCBI Taxonomy" id="278992"/>
    <lineage>
        <taxon>Bacteria</taxon>
        <taxon>Bacillati</taxon>
        <taxon>Actinomycetota</taxon>
        <taxon>Actinomycetes</taxon>
        <taxon>Kitasatosporales</taxon>
        <taxon>Streptomycetaceae</taxon>
        <taxon>Streptomyces</taxon>
    </lineage>
</organism>
<dbReference type="AlphaFoldDB" id="A0A0K2AVF5"/>
<feature type="region of interest" description="Disordered" evidence="1">
    <location>
        <begin position="41"/>
        <end position="89"/>
    </location>
</feature>
<sequence length="89" mass="9470">MPSAGRSSLGGLCVDITAHRRSGRDSRGCWRGRAPGSDCVSGGVVNIATPQSRKSSPIRRNLSRQKGREKWGSVAGGSKTVRHDPLLTK</sequence>
<accession>A0A0K2AVF5</accession>
<evidence type="ECO:0000313" key="2">
    <source>
        <dbReference type="EMBL" id="AKZ57100.1"/>
    </source>
</evidence>
<reference evidence="3" key="1">
    <citation type="journal article" date="2015" name="J. Biotechnol.">
        <title>Complete genome sequence of Streptomyces ambofaciens ATCC 23877, the spiramycin producer.</title>
        <authorList>
            <person name="Thibessard A."/>
            <person name="Haas D."/>
            <person name="Gerbaud C."/>
            <person name="Aigle B."/>
            <person name="Lautru S."/>
            <person name="Pernodet J.L."/>
            <person name="Leblond P."/>
        </authorList>
    </citation>
    <scope>NUCLEOTIDE SEQUENCE [LARGE SCALE GENOMIC DNA]</scope>
    <source>
        <strain evidence="3">ATCC 23877 / 3486 / DSM 40053 / JCM 4204 / NBRC 12836 / NRRL B-2516</strain>
    </source>
</reference>